<dbReference type="PANTHER" id="PTHR35617:SF3">
    <property type="entry name" value="CORE-BINDING (CB) DOMAIN-CONTAINING PROTEIN"/>
    <property type="match status" value="1"/>
</dbReference>
<dbReference type="Pfam" id="PF00589">
    <property type="entry name" value="Phage_integrase"/>
    <property type="match status" value="1"/>
</dbReference>
<dbReference type="PANTHER" id="PTHR35617">
    <property type="entry name" value="PHAGE_INTEGRASE DOMAIN-CONTAINING PROTEIN"/>
    <property type="match status" value="1"/>
</dbReference>
<dbReference type="InterPro" id="IPR011010">
    <property type="entry name" value="DNA_brk_join_enz"/>
</dbReference>
<reference evidence="4 5" key="1">
    <citation type="journal article" date="2024" name="bioRxiv">
        <title>A reference genome for Trichogramma kaykai: A tiny desert-dwelling parasitoid wasp with competing sex-ratio distorters.</title>
        <authorList>
            <person name="Culotta J."/>
            <person name="Lindsey A.R."/>
        </authorList>
    </citation>
    <scope>NUCLEOTIDE SEQUENCE [LARGE SCALE GENOMIC DNA]</scope>
    <source>
        <strain evidence="4 5">KSX58</strain>
    </source>
</reference>
<keyword evidence="1" id="KW-0238">DNA-binding</keyword>
<feature type="domain" description="Tyr recombinase" evidence="3">
    <location>
        <begin position="448"/>
        <end position="655"/>
    </location>
</feature>
<dbReference type="InterPro" id="IPR010998">
    <property type="entry name" value="Integrase_recombinase_N"/>
</dbReference>
<keyword evidence="2" id="KW-0233">DNA recombination</keyword>
<organism evidence="4 5">
    <name type="scientific">Trichogramma kaykai</name>
    <dbReference type="NCBI Taxonomy" id="54128"/>
    <lineage>
        <taxon>Eukaryota</taxon>
        <taxon>Metazoa</taxon>
        <taxon>Ecdysozoa</taxon>
        <taxon>Arthropoda</taxon>
        <taxon>Hexapoda</taxon>
        <taxon>Insecta</taxon>
        <taxon>Pterygota</taxon>
        <taxon>Neoptera</taxon>
        <taxon>Endopterygota</taxon>
        <taxon>Hymenoptera</taxon>
        <taxon>Apocrita</taxon>
        <taxon>Proctotrupomorpha</taxon>
        <taxon>Chalcidoidea</taxon>
        <taxon>Trichogrammatidae</taxon>
        <taxon>Trichogramma</taxon>
    </lineage>
</organism>
<proteinExistence type="predicted"/>
<comment type="caution">
    <text evidence="4">The sequence shown here is derived from an EMBL/GenBank/DDBJ whole genome shotgun (WGS) entry which is preliminary data.</text>
</comment>
<dbReference type="InterPro" id="IPR013762">
    <property type="entry name" value="Integrase-like_cat_sf"/>
</dbReference>
<dbReference type="Gene3D" id="1.10.150.130">
    <property type="match status" value="1"/>
</dbReference>
<dbReference type="CDD" id="cd09275">
    <property type="entry name" value="RNase_HI_RT_DIRS1"/>
    <property type="match status" value="1"/>
</dbReference>
<name>A0ABD2XGZ7_9HYME</name>
<dbReference type="Proteomes" id="UP001627154">
    <property type="component" value="Unassembled WGS sequence"/>
</dbReference>
<evidence type="ECO:0000313" key="5">
    <source>
        <dbReference type="Proteomes" id="UP001627154"/>
    </source>
</evidence>
<dbReference type="GO" id="GO:0006310">
    <property type="term" value="P:DNA recombination"/>
    <property type="evidence" value="ECO:0007669"/>
    <property type="project" value="UniProtKB-KW"/>
</dbReference>
<dbReference type="GO" id="GO:0071897">
    <property type="term" value="P:DNA biosynthetic process"/>
    <property type="evidence" value="ECO:0007669"/>
    <property type="project" value="UniProtKB-ARBA"/>
</dbReference>
<protein>
    <recommendedName>
        <fullName evidence="3">Tyr recombinase domain-containing protein</fullName>
    </recommendedName>
</protein>
<accession>A0ABD2XGZ7</accession>
<dbReference type="SUPFAM" id="SSF56672">
    <property type="entry name" value="DNA/RNA polymerases"/>
    <property type="match status" value="1"/>
</dbReference>
<evidence type="ECO:0000256" key="2">
    <source>
        <dbReference type="ARBA" id="ARBA00023172"/>
    </source>
</evidence>
<dbReference type="GO" id="GO:0003677">
    <property type="term" value="F:DNA binding"/>
    <property type="evidence" value="ECO:0007669"/>
    <property type="project" value="UniProtKB-KW"/>
</dbReference>
<dbReference type="EMBL" id="JBJJXI010000025">
    <property type="protein sequence ID" value="KAL3404506.1"/>
    <property type="molecule type" value="Genomic_DNA"/>
</dbReference>
<evidence type="ECO:0000256" key="1">
    <source>
        <dbReference type="ARBA" id="ARBA00023125"/>
    </source>
</evidence>
<dbReference type="SUPFAM" id="SSF56349">
    <property type="entry name" value="DNA breaking-rejoining enzymes"/>
    <property type="match status" value="1"/>
</dbReference>
<evidence type="ECO:0000313" key="4">
    <source>
        <dbReference type="EMBL" id="KAL3404506.1"/>
    </source>
</evidence>
<dbReference type="InterPro" id="IPR043502">
    <property type="entry name" value="DNA/RNA_pol_sf"/>
</dbReference>
<sequence>MRIELTKEKKTSIKNKVSQVQEKKNCNYEELLSLIGTLVSACPAVKYGWLYYKELERIKWKLGPIGECNNLTKVAINDKALKDLEWWEKHIQASFNNIRQFNFKREIFSDASMTGWGGVCNNKHIHGFWDDQEKNQHINFLELQAAYLVLKEFSKFDKNCQILIRIDNLVAISYINKMGGIKYDYLNEITRKIWIWCMKRNIWLFAEYVASKENPADKDSRIKNADTEWELSNEAFNQIVRKLGKPDMDLFASNENKKCSNFCSWQRDPQAYVINAFTTNWSRWFWYAFPPFSLIAKVLKKIREEQCTGIMVVPAWETQPWYPTFMKISPSAGQTADVDSRDLIRRAFERRGYERSTVDIMINSLSESTLKQYTSALKKWTEFCKKESIDSFCNKSINILKFLTQELQKGAKYGTLNSMRSAISLLNNNELQNSKELERFFKGVYRLRPPAPKYSDTWDVTPVLTELKKWHPLESLSLEKISWKVTILLALGTGFRAQSIALIKLDGIKEKKEGVEIRIQDLIKTSKVGKNQPYALIPFFNENPEICIAKTLIEYIKFTANLRSNADNLLITIKKPHRAATSQTISRWLKAVLQVCKVDPKYTGHSTRHAATSKAQKNGLDINIIKKAAGWSESSSVFMRFYNRPILNINENFAANVCNNNTVNQ</sequence>
<dbReference type="CDD" id="cd00397">
    <property type="entry name" value="DNA_BRE_C"/>
    <property type="match status" value="1"/>
</dbReference>
<dbReference type="PROSITE" id="PS51898">
    <property type="entry name" value="TYR_RECOMBINASE"/>
    <property type="match status" value="1"/>
</dbReference>
<dbReference type="AlphaFoldDB" id="A0ABD2XGZ7"/>
<keyword evidence="5" id="KW-1185">Reference proteome</keyword>
<dbReference type="Gene3D" id="1.10.443.10">
    <property type="entry name" value="Intergrase catalytic core"/>
    <property type="match status" value="1"/>
</dbReference>
<gene>
    <name evidence="4" type="ORF">TKK_002970</name>
</gene>
<dbReference type="InterPro" id="IPR002104">
    <property type="entry name" value="Integrase_catalytic"/>
</dbReference>
<evidence type="ECO:0000259" key="3">
    <source>
        <dbReference type="PROSITE" id="PS51898"/>
    </source>
</evidence>